<evidence type="ECO:0000256" key="6">
    <source>
        <dbReference type="PIRNR" id="PIRNR000454"/>
    </source>
</evidence>
<evidence type="ECO:0000256" key="1">
    <source>
        <dbReference type="ARBA" id="ARBA00007485"/>
    </source>
</evidence>
<dbReference type="InterPro" id="IPR014031">
    <property type="entry name" value="Ketoacyl_synth_C"/>
</dbReference>
<dbReference type="InterPro" id="IPR036291">
    <property type="entry name" value="NAD(P)-bd_dom_sf"/>
</dbReference>
<reference evidence="9 10" key="1">
    <citation type="journal article" date="2024" name="J. Plant Pathol.">
        <title>Sequence and assembly of the genome of Seiridium unicorne, isolate CBS 538.82, causal agent of cypress canker disease.</title>
        <authorList>
            <person name="Scali E."/>
            <person name="Rocca G.D."/>
            <person name="Danti R."/>
            <person name="Garbelotto M."/>
            <person name="Barberini S."/>
            <person name="Baroncelli R."/>
            <person name="Emiliani G."/>
        </authorList>
    </citation>
    <scope>NUCLEOTIDE SEQUENCE [LARGE SCALE GENOMIC DNA]</scope>
    <source>
        <strain evidence="9 10">BM-138-508</strain>
    </source>
</reference>
<dbReference type="InterPro" id="IPR050830">
    <property type="entry name" value="Fungal_FAS"/>
</dbReference>
<dbReference type="PROSITE" id="PS52004">
    <property type="entry name" value="KS3_2"/>
    <property type="match status" value="1"/>
</dbReference>
<sequence length="1647" mass="180443">MTASNHVRLEPEGGKARTEQQRAYALLTELLTHQFAFPVQWIDTQKELFASDRNIRRFIEIGPASVLAPIAKKSAKKLVGDQDAARLIEREYLNINNIDDSQKIYYEYGENSLAVSETTSSNDAPSSAPVRPDNVKTLTGPIIPVSEAAPIAVVSVPTAPATIVDKDLTATDLLVSLVAQKLRRAFDKVPLKESIQQLSGGEFEPQLTRNTSELETLTHRLIRNPGKSTLQNELLGDLAAEFGELPDASENTPIDDLGEKLASGFSGKPGKSTKRLIDRFISSKMPGGFGHTEMATYLASRRGLGLNIQTAVQCFCATMEPASRLSDVAQVHEFLDSVVDRYVKYAGVSLPAQSSSGAVPGLQNTVVQVDSGSLEALKNEQNKVLWQQLRVLAQHLGVNVAPEVGNGSKINDDAQQQLDELNAELDEEFLSGTKGVFDPKKSRRYSSWWNWGREHAARLLQHDRTAVSAQDLQVLMNRWTPELDKMLQYSSKPGEAREMAVDLLRSRTGGGVPVFRFTEEPLAPRTSIDEHGHIQYREVSRRSDPDPCREKMTYYDFVSLKGRVGSSKSHVHCLRRGNDSWQYDSELTGIYLDALLKTSTCGVSYSGKTALVTGVGVGGIGIEVVRGLLSGGARVIVTTSRPPAVAGGAMAQLYKEAGSSESELILLPFNAASKKDVQGLVAHIYDKSKGLGIDLDFMIPFAAIPEPGREIEGIDGRSEMAHRAMLINVLRMLGSIKQEKEKRGYGGRPTTVLLPLSPNHGEFGGDGLYSESKIGLETLFNRYHSEHWSDYLSIVGAAIGWTRGTGLMGANDIVAEGIEKLGVVTFTSREMAANILALFNQSVIELADLEPVYADLSGGLMNFPHLKDEIMAIRKGIKQEQVIRQAILSERRRHEEILGAPKVPFPRSMIEHTAPKKRSSIRQGFPTLSSHQDMTADLDSLLGMVDLSRTVVVVGFSELGPWGSSRTRWQMESQGKLDTNGLTEMAWMMNLVKHHDGLVDGRQYVGWLDTKSGKPVEEDEFAARYGEFIMNHSGIRVMEPESLDGYDPAKKELLHEVVLDEDLPPFTTSKSIAQSFKLHHGDNVDIVSKAGDPESWVVTVKRGAAFLVPRSSDGNQFVAAQLPKGWNAATYGISEDIISQVDPITLYVLCCVCEAMYSAGIEDPFELYKHIHVSEFENCIGTGAGGLRSMRDMYRHRYRDSPVQGDILQETFLNSMAAWTNMLLFGATGPIKTPTGTCATAIESLDNACEGIRSRRVKVALVGGTDDLQEEVSHEFTNMKATVVAEEEIAKGFLPAQMSRPMTSSRAGFVESAGCGVQIVTSAELALQMGLPIYCVVAYSQMAGDGVGRSVPAPGQGIMTAARETAAAAQSPLLDLGYRRSKLERDLETMEGRRLPPLADTTQTGTAQEAERSEMMETASTCHWANTQWMWNGDIRQLDPSISPIRASLAVWGLTIDDIGIASFHGTSTRANDKNESSVVHEMMTHLGRTEGNPLLVICQKYLTGHPKGGAGAWMMNGCMQVLESRLVPGNRNADDIDGDLRAFTHLLYPSEVTRVRSVKAFMLTSFGFGQKGGIVIGVTPRALFAALSASNFERYRERVDQRQHRADRAFRLAMMTNSVVKAKDKSVWAEKGRPAGAVFLDPGYRV</sequence>
<dbReference type="PANTHER" id="PTHR10982">
    <property type="entry name" value="MALONYL COA-ACYL CARRIER PROTEIN TRANSACYLASE"/>
    <property type="match status" value="1"/>
</dbReference>
<dbReference type="SUPFAM" id="SSF52151">
    <property type="entry name" value="FabD/lysophospholipase-like"/>
    <property type="match status" value="1"/>
</dbReference>
<comment type="similarity">
    <text evidence="1 6">Belongs to the thiolase-like superfamily. Fungal fatty acid synthetase subunit alpha family.</text>
</comment>
<dbReference type="Proteomes" id="UP001408356">
    <property type="component" value="Unassembled WGS sequence"/>
</dbReference>
<evidence type="ECO:0000313" key="9">
    <source>
        <dbReference type="EMBL" id="KAK9424304.1"/>
    </source>
</evidence>
<organism evidence="9 10">
    <name type="scientific">Seiridium unicorne</name>
    <dbReference type="NCBI Taxonomy" id="138068"/>
    <lineage>
        <taxon>Eukaryota</taxon>
        <taxon>Fungi</taxon>
        <taxon>Dikarya</taxon>
        <taxon>Ascomycota</taxon>
        <taxon>Pezizomycotina</taxon>
        <taxon>Sordariomycetes</taxon>
        <taxon>Xylariomycetidae</taxon>
        <taxon>Amphisphaeriales</taxon>
        <taxon>Sporocadaceae</taxon>
        <taxon>Seiridium</taxon>
    </lineage>
</organism>
<dbReference type="InterPro" id="IPR041550">
    <property type="entry name" value="FASI_helical"/>
</dbReference>
<dbReference type="InterPro" id="IPR002347">
    <property type="entry name" value="SDR_fam"/>
</dbReference>
<dbReference type="Pfam" id="PF18314">
    <property type="entry name" value="FAS_I_H"/>
    <property type="match status" value="1"/>
</dbReference>
<evidence type="ECO:0000256" key="3">
    <source>
        <dbReference type="ARBA" id="ARBA00022450"/>
    </source>
</evidence>
<feature type="domain" description="Ketosynthase family 3 (KS3)" evidence="8">
    <location>
        <begin position="1051"/>
        <end position="1580"/>
    </location>
</feature>
<dbReference type="Gene3D" id="3.30.70.2490">
    <property type="match status" value="1"/>
</dbReference>
<feature type="compositionally biased region" description="Polar residues" evidence="7">
    <location>
        <begin position="116"/>
        <end position="125"/>
    </location>
</feature>
<protein>
    <recommendedName>
        <fullName evidence="2">beta-ketoacyl-[acyl-carrier-protein] synthase I</fullName>
        <ecNumber evidence="2">2.3.1.41</ecNumber>
    </recommendedName>
</protein>
<dbReference type="PANTHER" id="PTHR10982:SF21">
    <property type="entry name" value="FATTY ACID SYNTHASE SUBUNIT BETA"/>
    <property type="match status" value="1"/>
</dbReference>
<accession>A0ABR2VCS7</accession>
<gene>
    <name evidence="9" type="ORF">SUNI508_13757</name>
</gene>
<dbReference type="Gene3D" id="3.40.50.720">
    <property type="entry name" value="NAD(P)-binding Rossmann-like Domain"/>
    <property type="match status" value="2"/>
</dbReference>
<dbReference type="EC" id="2.3.1.41" evidence="2"/>
<proteinExistence type="inferred from homology"/>
<dbReference type="Pfam" id="PF18325">
    <property type="entry name" value="Fas_alpha_ACP"/>
    <property type="match status" value="1"/>
</dbReference>
<dbReference type="CDD" id="cd00828">
    <property type="entry name" value="elong_cond_enzymes"/>
    <property type="match status" value="1"/>
</dbReference>
<dbReference type="Pfam" id="PF00109">
    <property type="entry name" value="ketoacyl-synt"/>
    <property type="match status" value="1"/>
</dbReference>
<feature type="region of interest" description="Disordered" evidence="7">
    <location>
        <begin position="116"/>
        <end position="135"/>
    </location>
</feature>
<dbReference type="SUPFAM" id="SSF53901">
    <property type="entry name" value="Thiolase-like"/>
    <property type="match status" value="2"/>
</dbReference>
<keyword evidence="5 6" id="KW-0808">Transferase</keyword>
<evidence type="ECO:0000313" key="10">
    <source>
        <dbReference type="Proteomes" id="UP001408356"/>
    </source>
</evidence>
<feature type="region of interest" description="Disordered" evidence="7">
    <location>
        <begin position="1389"/>
        <end position="1412"/>
    </location>
</feature>
<dbReference type="InterPro" id="IPR016039">
    <property type="entry name" value="Thiolase-like"/>
</dbReference>
<dbReference type="InterPro" id="IPR016035">
    <property type="entry name" value="Acyl_Trfase/lysoPLipase"/>
</dbReference>
<evidence type="ECO:0000256" key="5">
    <source>
        <dbReference type="ARBA" id="ARBA00022679"/>
    </source>
</evidence>
<comment type="caution">
    <text evidence="9">The sequence shown here is derived from an EMBL/GenBank/DDBJ whole genome shotgun (WGS) entry which is preliminary data.</text>
</comment>
<dbReference type="EMBL" id="JARVKF010000044">
    <property type="protein sequence ID" value="KAK9424304.1"/>
    <property type="molecule type" value="Genomic_DNA"/>
</dbReference>
<dbReference type="InterPro" id="IPR014030">
    <property type="entry name" value="Ketoacyl_synth_N"/>
</dbReference>
<evidence type="ECO:0000256" key="4">
    <source>
        <dbReference type="ARBA" id="ARBA00022553"/>
    </source>
</evidence>
<dbReference type="Gene3D" id="3.40.47.10">
    <property type="match status" value="1"/>
</dbReference>
<dbReference type="CDD" id="cd08950">
    <property type="entry name" value="KR_fFAS_SDR_c_like"/>
    <property type="match status" value="1"/>
</dbReference>
<dbReference type="InterPro" id="IPR040899">
    <property type="entry name" value="Fas_alpha_ACP"/>
</dbReference>
<evidence type="ECO:0000256" key="7">
    <source>
        <dbReference type="SAM" id="MobiDB-lite"/>
    </source>
</evidence>
<dbReference type="Pfam" id="PF00106">
    <property type="entry name" value="adh_short"/>
    <property type="match status" value="1"/>
</dbReference>
<dbReference type="InterPro" id="IPR026025">
    <property type="entry name" value="FAS_alpha_yeast"/>
</dbReference>
<evidence type="ECO:0000256" key="2">
    <source>
        <dbReference type="ARBA" id="ARBA00013191"/>
    </source>
</evidence>
<evidence type="ECO:0000259" key="8">
    <source>
        <dbReference type="PROSITE" id="PS52004"/>
    </source>
</evidence>
<dbReference type="Pfam" id="PF02801">
    <property type="entry name" value="Ketoacyl-synt_C"/>
    <property type="match status" value="1"/>
</dbReference>
<name>A0ABR2VCS7_9PEZI</name>
<dbReference type="SUPFAM" id="SSF51735">
    <property type="entry name" value="NAD(P)-binding Rossmann-fold domains"/>
    <property type="match status" value="1"/>
</dbReference>
<dbReference type="PIRSF" id="PIRSF000454">
    <property type="entry name" value="FAS_yeast_alpha"/>
    <property type="match status" value="1"/>
</dbReference>
<dbReference type="InterPro" id="IPR047224">
    <property type="entry name" value="FAS_alpha_su_C"/>
</dbReference>
<keyword evidence="10" id="KW-1185">Reference proteome</keyword>
<dbReference type="Gene3D" id="3.90.25.70">
    <property type="match status" value="1"/>
</dbReference>
<keyword evidence="3 6" id="KW-0596">Phosphopantetheine</keyword>
<dbReference type="InterPro" id="IPR020841">
    <property type="entry name" value="PKS_Beta-ketoAc_synthase_dom"/>
</dbReference>
<keyword evidence="4" id="KW-0597">Phosphoprotein</keyword>